<sequence length="92" mass="10133">MSEVSRHHQQIGKVGGLRRAARRTNEAGRKAAAQAARMARYDAQIPSEITDEVERARLRDALLRADMAELARRSAVKRSRAAGTQRPGRAVA</sequence>
<protein>
    <submittedName>
        <fullName evidence="2">Uncharacterized protein</fullName>
    </submittedName>
</protein>
<proteinExistence type="predicted"/>
<keyword evidence="3" id="KW-1185">Reference proteome</keyword>
<dbReference type="EMBL" id="RBAN01000002">
    <property type="protein sequence ID" value="RKN55897.1"/>
    <property type="molecule type" value="Genomic_DNA"/>
</dbReference>
<dbReference type="Proteomes" id="UP000279968">
    <property type="component" value="Unassembled WGS sequence"/>
</dbReference>
<evidence type="ECO:0000256" key="1">
    <source>
        <dbReference type="SAM" id="MobiDB-lite"/>
    </source>
</evidence>
<evidence type="ECO:0000313" key="2">
    <source>
        <dbReference type="EMBL" id="RKN55897.1"/>
    </source>
</evidence>
<reference evidence="2 3" key="1">
    <citation type="journal article" date="2015" name="Int. J. Syst. Evol. Microbiol.">
        <title>Micromonospora costi sp. nov., isolated from a leaf of Costus speciosus.</title>
        <authorList>
            <person name="Thawai C."/>
        </authorList>
    </citation>
    <scope>NUCLEOTIDE SEQUENCE [LARGE SCALE GENOMIC DNA]</scope>
    <source>
        <strain evidence="2 3">CS1-12</strain>
    </source>
</reference>
<name>A0A3B0A9Z9_9ACTN</name>
<dbReference type="RefSeq" id="WP_120780080.1">
    <property type="nucleotide sequence ID" value="NZ_JBHLUP010000002.1"/>
</dbReference>
<organism evidence="2 3">
    <name type="scientific">Micromonospora costi</name>
    <dbReference type="NCBI Taxonomy" id="1530042"/>
    <lineage>
        <taxon>Bacteria</taxon>
        <taxon>Bacillati</taxon>
        <taxon>Actinomycetota</taxon>
        <taxon>Actinomycetes</taxon>
        <taxon>Micromonosporales</taxon>
        <taxon>Micromonosporaceae</taxon>
        <taxon>Micromonospora</taxon>
    </lineage>
</organism>
<dbReference type="AlphaFoldDB" id="A0A3B0A9Z9"/>
<feature type="region of interest" description="Disordered" evidence="1">
    <location>
        <begin position="1"/>
        <end position="32"/>
    </location>
</feature>
<feature type="region of interest" description="Disordered" evidence="1">
    <location>
        <begin position="73"/>
        <end position="92"/>
    </location>
</feature>
<gene>
    <name evidence="2" type="ORF">D7193_15005</name>
</gene>
<comment type="caution">
    <text evidence="2">The sequence shown here is derived from an EMBL/GenBank/DDBJ whole genome shotgun (WGS) entry which is preliminary data.</text>
</comment>
<accession>A0A3B0A9Z9</accession>
<evidence type="ECO:0000313" key="3">
    <source>
        <dbReference type="Proteomes" id="UP000279968"/>
    </source>
</evidence>